<dbReference type="InterPro" id="IPR007197">
    <property type="entry name" value="rSAM"/>
</dbReference>
<reference evidence="7 8" key="1">
    <citation type="submission" date="2019-08" db="EMBL/GenBank/DDBJ databases">
        <title>Genome of Vicingus serpentipes NCIMB 15042.</title>
        <authorList>
            <person name="Bowman J.P."/>
        </authorList>
    </citation>
    <scope>NUCLEOTIDE SEQUENCE [LARGE SCALE GENOMIC DNA]</scope>
    <source>
        <strain evidence="7 8">NCIMB 15042</strain>
    </source>
</reference>
<keyword evidence="2" id="KW-0949">S-adenosyl-L-methionine</keyword>
<dbReference type="Gene3D" id="3.20.20.70">
    <property type="entry name" value="Aldolase class I"/>
    <property type="match status" value="1"/>
</dbReference>
<dbReference type="SFLD" id="SFLDG01095">
    <property type="entry name" value="Uncharacterised_Radical_SAM_Su"/>
    <property type="match status" value="1"/>
</dbReference>
<evidence type="ECO:0000256" key="1">
    <source>
        <dbReference type="ARBA" id="ARBA00001966"/>
    </source>
</evidence>
<feature type="domain" description="Radical SAM core" evidence="6">
    <location>
        <begin position="14"/>
        <end position="244"/>
    </location>
</feature>
<proteinExistence type="predicted"/>
<dbReference type="Pfam" id="PF04055">
    <property type="entry name" value="Radical_SAM"/>
    <property type="match status" value="1"/>
</dbReference>
<evidence type="ECO:0000256" key="4">
    <source>
        <dbReference type="ARBA" id="ARBA00023004"/>
    </source>
</evidence>
<dbReference type="RefSeq" id="WP_147098385.1">
    <property type="nucleotide sequence ID" value="NZ_VOOS01000001.1"/>
</dbReference>
<dbReference type="SMART" id="SM00729">
    <property type="entry name" value="Elp3"/>
    <property type="match status" value="1"/>
</dbReference>
<dbReference type="InterPro" id="IPR013785">
    <property type="entry name" value="Aldolase_TIM"/>
</dbReference>
<dbReference type="SUPFAM" id="SSF102114">
    <property type="entry name" value="Radical SAM enzymes"/>
    <property type="match status" value="1"/>
</dbReference>
<dbReference type="PANTHER" id="PTHR43409:SF4">
    <property type="entry name" value="RADICAL SAM SUPERFAMILY PROTEIN"/>
    <property type="match status" value="1"/>
</dbReference>
<keyword evidence="4" id="KW-0408">Iron</keyword>
<dbReference type="CDD" id="cd01335">
    <property type="entry name" value="Radical_SAM"/>
    <property type="match status" value="1"/>
</dbReference>
<dbReference type="Proteomes" id="UP000321721">
    <property type="component" value="Unassembled WGS sequence"/>
</dbReference>
<protein>
    <submittedName>
        <fullName evidence="7">B12-binding domain-containing radical SAM protein</fullName>
    </submittedName>
</protein>
<comment type="cofactor">
    <cofactor evidence="1">
        <name>[4Fe-4S] cluster</name>
        <dbReference type="ChEBI" id="CHEBI:49883"/>
    </cofactor>
</comment>
<evidence type="ECO:0000259" key="6">
    <source>
        <dbReference type="PROSITE" id="PS51918"/>
    </source>
</evidence>
<dbReference type="AlphaFoldDB" id="A0A5C6RXP1"/>
<dbReference type="PANTHER" id="PTHR43409">
    <property type="entry name" value="ANAEROBIC MAGNESIUM-PROTOPORPHYRIN IX MONOMETHYL ESTER CYCLASE-RELATED"/>
    <property type="match status" value="1"/>
</dbReference>
<evidence type="ECO:0000256" key="3">
    <source>
        <dbReference type="ARBA" id="ARBA00022723"/>
    </source>
</evidence>
<accession>A0A5C6RXP1</accession>
<dbReference type="SFLD" id="SFLDS00029">
    <property type="entry name" value="Radical_SAM"/>
    <property type="match status" value="1"/>
</dbReference>
<dbReference type="GO" id="GO:0051536">
    <property type="term" value="F:iron-sulfur cluster binding"/>
    <property type="evidence" value="ECO:0007669"/>
    <property type="project" value="UniProtKB-KW"/>
</dbReference>
<keyword evidence="8" id="KW-1185">Reference proteome</keyword>
<dbReference type="InterPro" id="IPR051198">
    <property type="entry name" value="BchE-like"/>
</dbReference>
<keyword evidence="3" id="KW-0479">Metal-binding</keyword>
<comment type="caution">
    <text evidence="7">The sequence shown here is derived from an EMBL/GenBank/DDBJ whole genome shotgun (WGS) entry which is preliminary data.</text>
</comment>
<evidence type="ECO:0000313" key="8">
    <source>
        <dbReference type="Proteomes" id="UP000321721"/>
    </source>
</evidence>
<name>A0A5C6RXP1_9FLAO</name>
<dbReference type="OrthoDB" id="9777636at2"/>
<sequence length="296" mass="33618">MYHYPINYDEPLFRPPSEARSLIIQVTLGCSWNKCSFCEMYTSKRFKARKEEDIFNDIDAFIPYQDSVRKVFLADGDPLVLSTERLLRILAKVKATFPNLQRISTYASPSNLARKSSEELKELYEAGLTLLYVGIESGDSKVLECIQKGETFETTIEGLNKSKAVGMNSSVMIINGVGGKLLTKQHAINSAKVLNETQPKYASTLVLTAHKGMAHFQDRYKGEFIELNQFELFKEMHLFMHHLDLEETIFRSDHACNSLVLKGVLGRDKDKMMSQIELAISHPELANLRMKCNSGY</sequence>
<evidence type="ECO:0000256" key="2">
    <source>
        <dbReference type="ARBA" id="ARBA00022691"/>
    </source>
</evidence>
<dbReference type="GO" id="GO:0003824">
    <property type="term" value="F:catalytic activity"/>
    <property type="evidence" value="ECO:0007669"/>
    <property type="project" value="InterPro"/>
</dbReference>
<organism evidence="7 8">
    <name type="scientific">Vicingus serpentipes</name>
    <dbReference type="NCBI Taxonomy" id="1926625"/>
    <lineage>
        <taxon>Bacteria</taxon>
        <taxon>Pseudomonadati</taxon>
        <taxon>Bacteroidota</taxon>
        <taxon>Flavobacteriia</taxon>
        <taxon>Flavobacteriales</taxon>
        <taxon>Vicingaceae</taxon>
        <taxon>Vicingus</taxon>
    </lineage>
</organism>
<evidence type="ECO:0000313" key="7">
    <source>
        <dbReference type="EMBL" id="TXB67128.1"/>
    </source>
</evidence>
<gene>
    <name evidence="7" type="ORF">FRY74_02780</name>
</gene>
<dbReference type="GO" id="GO:0046872">
    <property type="term" value="F:metal ion binding"/>
    <property type="evidence" value="ECO:0007669"/>
    <property type="project" value="UniProtKB-KW"/>
</dbReference>
<dbReference type="EMBL" id="VOOS01000001">
    <property type="protein sequence ID" value="TXB67128.1"/>
    <property type="molecule type" value="Genomic_DNA"/>
</dbReference>
<keyword evidence="5" id="KW-0411">Iron-sulfur</keyword>
<dbReference type="PROSITE" id="PS51918">
    <property type="entry name" value="RADICAL_SAM"/>
    <property type="match status" value="1"/>
</dbReference>
<dbReference type="InterPro" id="IPR058240">
    <property type="entry name" value="rSAM_sf"/>
</dbReference>
<evidence type="ECO:0000256" key="5">
    <source>
        <dbReference type="ARBA" id="ARBA00023014"/>
    </source>
</evidence>
<dbReference type="SFLD" id="SFLDG01082">
    <property type="entry name" value="B12-binding_domain_containing"/>
    <property type="match status" value="1"/>
</dbReference>
<dbReference type="InterPro" id="IPR006638">
    <property type="entry name" value="Elp3/MiaA/NifB-like_rSAM"/>
</dbReference>